<evidence type="ECO:0000256" key="1">
    <source>
        <dbReference type="SAM" id="MobiDB-lite"/>
    </source>
</evidence>
<gene>
    <name evidence="2" type="ORF">DEBR0S2_04368G</name>
</gene>
<reference evidence="2 3" key="1">
    <citation type="submission" date="2019-07" db="EMBL/GenBank/DDBJ databases">
        <authorList>
            <person name="Friedrich A."/>
            <person name="Schacherer J."/>
        </authorList>
    </citation>
    <scope>NUCLEOTIDE SEQUENCE [LARGE SCALE GENOMIC DNA]</scope>
</reference>
<keyword evidence="3" id="KW-1185">Reference proteome</keyword>
<proteinExistence type="predicted"/>
<dbReference type="Proteomes" id="UP000478008">
    <property type="component" value="Unassembled WGS sequence"/>
</dbReference>
<dbReference type="Pfam" id="PF09495">
    <property type="entry name" value="DUF2462"/>
    <property type="match status" value="1"/>
</dbReference>
<name>A0A3F2XXM3_DEKBR</name>
<protein>
    <submittedName>
        <fullName evidence="2">DEBR0S2_04368g1_1</fullName>
    </submittedName>
</protein>
<dbReference type="OMA" id="KKSLQHM"/>
<feature type="region of interest" description="Disordered" evidence="1">
    <location>
        <begin position="1"/>
        <end position="28"/>
    </location>
</feature>
<accession>A0A3F2XXM3</accession>
<sequence length="90" mass="10648">MAQGKLKLAKKKPHRVTKRQRNPKAKARKIFKPKKISFRERELHKLDKKERGRLWEATEKAISAKIGHLELLKGTRREIEANEKKAKQKK</sequence>
<dbReference type="EMBL" id="CABFWN010000002">
    <property type="protein sequence ID" value="VUG17329.1"/>
    <property type="molecule type" value="Genomic_DNA"/>
</dbReference>
<evidence type="ECO:0000313" key="2">
    <source>
        <dbReference type="EMBL" id="VUG17329.1"/>
    </source>
</evidence>
<dbReference type="InterPro" id="IPR019034">
    <property type="entry name" value="UPF0390"/>
</dbReference>
<dbReference type="STRING" id="5007.A0A3F2XXM3"/>
<evidence type="ECO:0000313" key="3">
    <source>
        <dbReference type="Proteomes" id="UP000478008"/>
    </source>
</evidence>
<feature type="compositionally biased region" description="Basic residues" evidence="1">
    <location>
        <begin position="7"/>
        <end position="28"/>
    </location>
</feature>
<dbReference type="AlphaFoldDB" id="A0A3F2XXM3"/>
<organism evidence="2 3">
    <name type="scientific">Dekkera bruxellensis</name>
    <name type="common">Brettanomyces custersii</name>
    <dbReference type="NCBI Taxonomy" id="5007"/>
    <lineage>
        <taxon>Eukaryota</taxon>
        <taxon>Fungi</taxon>
        <taxon>Dikarya</taxon>
        <taxon>Ascomycota</taxon>
        <taxon>Saccharomycotina</taxon>
        <taxon>Pichiomycetes</taxon>
        <taxon>Pichiales</taxon>
        <taxon>Pichiaceae</taxon>
        <taxon>Brettanomyces</taxon>
    </lineage>
</organism>